<dbReference type="InterPro" id="IPR057598">
    <property type="entry name" value="Fn3_PTPRU"/>
</dbReference>
<dbReference type="InterPro" id="IPR000436">
    <property type="entry name" value="Sushi_SCR_CCP_dom"/>
</dbReference>
<feature type="domain" description="Sushi" evidence="17">
    <location>
        <begin position="225"/>
        <end position="284"/>
    </location>
</feature>
<evidence type="ECO:0000256" key="6">
    <source>
        <dbReference type="ARBA" id="ARBA00022729"/>
    </source>
</evidence>
<evidence type="ECO:0000256" key="3">
    <source>
        <dbReference type="ARBA" id="ARBA00022525"/>
    </source>
</evidence>
<proteinExistence type="predicted"/>
<dbReference type="Gene3D" id="2.10.25.10">
    <property type="entry name" value="Laminin"/>
    <property type="match status" value="5"/>
</dbReference>
<feature type="domain" description="Sushi" evidence="17">
    <location>
        <begin position="453"/>
        <end position="512"/>
    </location>
</feature>
<dbReference type="SMART" id="SM00179">
    <property type="entry name" value="EGF_CA"/>
    <property type="match status" value="5"/>
</dbReference>
<evidence type="ECO:0000256" key="15">
    <source>
        <dbReference type="SAM" id="SignalP"/>
    </source>
</evidence>
<feature type="domain" description="EGF-like" evidence="16">
    <location>
        <begin position="26"/>
        <end position="65"/>
    </location>
</feature>
<evidence type="ECO:0000256" key="8">
    <source>
        <dbReference type="ARBA" id="ARBA00022989"/>
    </source>
</evidence>
<evidence type="ECO:0000256" key="13">
    <source>
        <dbReference type="PROSITE-ProRule" id="PRU00302"/>
    </source>
</evidence>
<feature type="signal peptide" evidence="15">
    <location>
        <begin position="1"/>
        <end position="24"/>
    </location>
</feature>
<evidence type="ECO:0000256" key="10">
    <source>
        <dbReference type="ARBA" id="ARBA00023157"/>
    </source>
</evidence>
<dbReference type="SMART" id="SM00032">
    <property type="entry name" value="CCP"/>
    <property type="match status" value="9"/>
</dbReference>
<keyword evidence="6 15" id="KW-0732">Signal</keyword>
<dbReference type="CDD" id="cd00033">
    <property type="entry name" value="CCP"/>
    <property type="match status" value="8"/>
</dbReference>
<keyword evidence="13" id="KW-0768">Sushi</keyword>
<dbReference type="CDD" id="cd00054">
    <property type="entry name" value="EGF_CA"/>
    <property type="match status" value="5"/>
</dbReference>
<dbReference type="GO" id="GO:0005576">
    <property type="term" value="C:extracellular region"/>
    <property type="evidence" value="ECO:0007669"/>
    <property type="project" value="UniProtKB-SubCell"/>
</dbReference>
<evidence type="ECO:0000256" key="9">
    <source>
        <dbReference type="ARBA" id="ARBA00023136"/>
    </source>
</evidence>
<feature type="domain" description="Sushi" evidence="17">
    <location>
        <begin position="513"/>
        <end position="572"/>
    </location>
</feature>
<dbReference type="GO" id="GO:0016020">
    <property type="term" value="C:membrane"/>
    <property type="evidence" value="ECO:0007669"/>
    <property type="project" value="UniProtKB-SubCell"/>
</dbReference>
<dbReference type="PANTHER" id="PTHR24051">
    <property type="entry name" value="SUSHI DOMAIN-CONTAINING PROTEIN 1"/>
    <property type="match status" value="1"/>
</dbReference>
<dbReference type="PROSITE" id="PS01186">
    <property type="entry name" value="EGF_2"/>
    <property type="match status" value="1"/>
</dbReference>
<evidence type="ECO:0008006" key="20">
    <source>
        <dbReference type="Google" id="ProtNLM"/>
    </source>
</evidence>
<dbReference type="Pfam" id="PF23144">
    <property type="entry name" value="Fn3_PTPRU"/>
    <property type="match status" value="1"/>
</dbReference>
<keyword evidence="9 14" id="KW-0472">Membrane</keyword>
<comment type="subcellular location">
    <subcellularLocation>
        <location evidence="1">Membrane</location>
        <topology evidence="1">Single-pass type I membrane protein</topology>
    </subcellularLocation>
    <subcellularLocation>
        <location evidence="2">Secreted</location>
    </subcellularLocation>
</comment>
<dbReference type="InterPro" id="IPR018097">
    <property type="entry name" value="EGF_Ca-bd_CS"/>
</dbReference>
<feature type="domain" description="Sushi" evidence="17">
    <location>
        <begin position="573"/>
        <end position="632"/>
    </location>
</feature>
<feature type="disulfide bond" evidence="12">
    <location>
        <begin position="33"/>
        <end position="50"/>
    </location>
</feature>
<keyword evidence="11" id="KW-0325">Glycoprotein</keyword>
<evidence type="ECO:0000256" key="14">
    <source>
        <dbReference type="SAM" id="Phobius"/>
    </source>
</evidence>
<feature type="domain" description="EGF-like" evidence="16">
    <location>
        <begin position="66"/>
        <end position="105"/>
    </location>
</feature>
<evidence type="ECO:0000259" key="16">
    <source>
        <dbReference type="PROSITE" id="PS50026"/>
    </source>
</evidence>
<feature type="domain" description="EGF-like" evidence="16">
    <location>
        <begin position="173"/>
        <end position="210"/>
    </location>
</feature>
<evidence type="ECO:0000313" key="18">
    <source>
        <dbReference type="EMBL" id="KAJ4941381.1"/>
    </source>
</evidence>
<dbReference type="Gene3D" id="2.10.70.10">
    <property type="entry name" value="Complement Module, domain 1"/>
    <property type="match status" value="9"/>
</dbReference>
<dbReference type="InterPro" id="IPR035976">
    <property type="entry name" value="Sushi/SCR/CCP_sf"/>
</dbReference>
<dbReference type="PROSITE" id="PS50923">
    <property type="entry name" value="SUSHI"/>
    <property type="match status" value="8"/>
</dbReference>
<dbReference type="Proteomes" id="UP001219934">
    <property type="component" value="Unassembled WGS sequence"/>
</dbReference>
<keyword evidence="4 12" id="KW-0245">EGF-like domain</keyword>
<dbReference type="SUPFAM" id="SSF57196">
    <property type="entry name" value="EGF/Laminin"/>
    <property type="match status" value="5"/>
</dbReference>
<evidence type="ECO:0000256" key="1">
    <source>
        <dbReference type="ARBA" id="ARBA00004479"/>
    </source>
</evidence>
<feature type="domain" description="EGF-like" evidence="16">
    <location>
        <begin position="284"/>
        <end position="321"/>
    </location>
</feature>
<evidence type="ECO:0000256" key="2">
    <source>
        <dbReference type="ARBA" id="ARBA00004613"/>
    </source>
</evidence>
<feature type="domain" description="Sushi" evidence="17">
    <location>
        <begin position="633"/>
        <end position="692"/>
    </location>
</feature>
<comment type="caution">
    <text evidence="12">Lacks conserved residue(s) required for the propagation of feature annotation.</text>
</comment>
<dbReference type="InterPro" id="IPR000742">
    <property type="entry name" value="EGF"/>
</dbReference>
<keyword evidence="3" id="KW-0964">Secreted</keyword>
<keyword evidence="8 14" id="KW-1133">Transmembrane helix</keyword>
<sequence>MEDRNTAMIVLLLLCVTAEMQVDGLSLDVCASCHAKATCDDKSDGSGKVCNCKYGFVGNGRSFCQDKDECQIGASKICGLHTDCHNTQGSYFCTCLSGFTPSNNMDVFTPNDGTHCQDIDECTVTGLCGEGGQCRNLEGSFECSCILGYEVQNGAEPFHPHRDKASCKVVDCDIDECTVTGLCGEGGQCRNLEGSFDCRCILGYEVQNGAEPFHPHRDKASCKVVDCGHPEAAEDTVLLSVSGTTYGSAAMFVCEEGFVWRRGNNRSVCEDDGLWRGGNMSCEDIDECTVTGLCGEGGQCRNLEGSFDCRCILGYEVQNGAEPFHPHRDKASCKGESAIFLVDCGRPEAAEDTVLLSVSGTTYGSAAMFVCEEGFVWRRGNNRSVCEDDGLWRGGNMSCEDIDECTVTGLCGEGGQCRNLEGSFDCRCILGYEVQNGAEPFQPHRDKASCNVVDCGRPEAAEDTVLLSVSGTTYGSAAMFVCEEGFVWRRGNNRSVCEDDSLWRGGNMSCEEVNCGPPPAAPHSLRLWDQSSRLGSRAIYQCNSGYHNVGKGNVSKCNAAGEWEGPPLLCKEILCGSPPIIESTVQLWDGSSAPSSRVLFVCREGFKSTGGDDSSICGEHGQWSSPTLTCQEVECGVPAQIPHSEMLWDKSSSVGSLVVYQCVSGYGNVGQENASVCTARGEWEGASLQCEEIRCGEPVLKAHAAMLWDGSSHVGSVVSYRCEEGFHSRGLGNSSLCGEEGEWEDPDLWCEAKCGPAPVLHHSEVVWHNRSVVVHRCEEGYHSWRGSNVSECESSGEWRSATLSCIAKCGPAPVLHHSEVVWHNRSVVVHRCEEGYHSWRGSNVSECESSGEWRSATLSCIEIKPPVNHLRVLNEKCVQWRAEKYEEHTETYKVTYTGSRDYQRSFQDKRKRFLSSNADELQLCLNLLPVTNYSISITAASSRFTASITTNTSLTVPPALAVDYREFETPVPTLRLRRSPNTLDPISVYQVFVLPVDGNIMFDCSSPASSDPKSKSSAEYITGQFDVQHVGTEMNFTVGDGLLYGGFFNAPLQNGRSYYIILRAVSTSYVLRVSSLSAVAAVGLVVFVIIGGYSFCWYGR</sequence>
<evidence type="ECO:0000256" key="11">
    <source>
        <dbReference type="ARBA" id="ARBA00023180"/>
    </source>
</evidence>
<feature type="domain" description="EGF-like" evidence="16">
    <location>
        <begin position="401"/>
        <end position="438"/>
    </location>
</feature>
<dbReference type="PROSITE" id="PS50026">
    <property type="entry name" value="EGF_3"/>
    <property type="match status" value="6"/>
</dbReference>
<dbReference type="EMBL" id="JAPTMU010000006">
    <property type="protein sequence ID" value="KAJ4941381.1"/>
    <property type="molecule type" value="Genomic_DNA"/>
</dbReference>
<feature type="chain" id="PRO_5042184010" description="Sushi domain-containing protein 1-like" evidence="15">
    <location>
        <begin position="25"/>
        <end position="1100"/>
    </location>
</feature>
<feature type="domain" description="EGF-like" evidence="16">
    <location>
        <begin position="118"/>
        <end position="155"/>
    </location>
</feature>
<dbReference type="InterPro" id="IPR051622">
    <property type="entry name" value="R-tyr_protein_phosphatases"/>
</dbReference>
<dbReference type="Pfam" id="PF00084">
    <property type="entry name" value="Sushi"/>
    <property type="match status" value="9"/>
</dbReference>
<dbReference type="InterPro" id="IPR000152">
    <property type="entry name" value="EGF-type_Asp/Asn_hydroxyl_site"/>
</dbReference>
<evidence type="ECO:0000256" key="12">
    <source>
        <dbReference type="PROSITE-ProRule" id="PRU00076"/>
    </source>
</evidence>
<evidence type="ECO:0000256" key="4">
    <source>
        <dbReference type="ARBA" id="ARBA00022536"/>
    </source>
</evidence>
<keyword evidence="7" id="KW-0677">Repeat</keyword>
<feature type="domain" description="Sushi" evidence="17">
    <location>
        <begin position="693"/>
        <end position="752"/>
    </location>
</feature>
<dbReference type="AlphaFoldDB" id="A0AAD6BD79"/>
<dbReference type="InterPro" id="IPR049883">
    <property type="entry name" value="NOTCH1_EGF-like"/>
</dbReference>
<comment type="caution">
    <text evidence="18">The sequence shown here is derived from an EMBL/GenBank/DDBJ whole genome shotgun (WGS) entry which is preliminary data.</text>
</comment>
<evidence type="ECO:0000256" key="5">
    <source>
        <dbReference type="ARBA" id="ARBA00022692"/>
    </source>
</evidence>
<dbReference type="PANTHER" id="PTHR24051:SF5">
    <property type="entry name" value="SUSHI DOMAIN-CONTAINING PROTEIN 1"/>
    <property type="match status" value="1"/>
</dbReference>
<keyword evidence="10 12" id="KW-1015">Disulfide bond</keyword>
<feature type="transmembrane region" description="Helical" evidence="14">
    <location>
        <begin position="1076"/>
        <end position="1098"/>
    </location>
</feature>
<evidence type="ECO:0000313" key="19">
    <source>
        <dbReference type="Proteomes" id="UP001219934"/>
    </source>
</evidence>
<dbReference type="Pfam" id="PF07645">
    <property type="entry name" value="EGF_CA"/>
    <property type="match status" value="5"/>
</dbReference>
<accession>A0AAD6BD79</accession>
<dbReference type="PROSITE" id="PS01187">
    <property type="entry name" value="EGF_CA"/>
    <property type="match status" value="3"/>
</dbReference>
<dbReference type="InterPro" id="IPR001881">
    <property type="entry name" value="EGF-like_Ca-bd_dom"/>
</dbReference>
<dbReference type="SUPFAM" id="SSF57535">
    <property type="entry name" value="Complement control module/SCR domain"/>
    <property type="match status" value="9"/>
</dbReference>
<reference evidence="18" key="1">
    <citation type="submission" date="2022-11" db="EMBL/GenBank/DDBJ databases">
        <title>Chromosome-level genome of Pogonophryne albipinna.</title>
        <authorList>
            <person name="Jo E."/>
        </authorList>
    </citation>
    <scope>NUCLEOTIDE SEQUENCE</scope>
    <source>
        <strain evidence="18">SGF0006</strain>
        <tissue evidence="18">Muscle</tissue>
    </source>
</reference>
<feature type="domain" description="Sushi" evidence="17">
    <location>
        <begin position="342"/>
        <end position="401"/>
    </location>
</feature>
<evidence type="ECO:0000259" key="17">
    <source>
        <dbReference type="PROSITE" id="PS50923"/>
    </source>
</evidence>
<keyword evidence="19" id="KW-1185">Reference proteome</keyword>
<dbReference type="SMART" id="SM00181">
    <property type="entry name" value="EGF"/>
    <property type="match status" value="6"/>
</dbReference>
<dbReference type="FunFam" id="2.10.25.10:FF:000014">
    <property type="entry name" value="Latent-transforming growth factor beta-binding protein 3"/>
    <property type="match status" value="1"/>
</dbReference>
<name>A0AAD6BD79_9TELE</name>
<keyword evidence="5 14" id="KW-0812">Transmembrane</keyword>
<dbReference type="GO" id="GO:0005509">
    <property type="term" value="F:calcium ion binding"/>
    <property type="evidence" value="ECO:0007669"/>
    <property type="project" value="InterPro"/>
</dbReference>
<evidence type="ECO:0000256" key="7">
    <source>
        <dbReference type="ARBA" id="ARBA00022737"/>
    </source>
</evidence>
<protein>
    <recommendedName>
        <fullName evidence="20">Sushi domain-containing protein 1-like</fullName>
    </recommendedName>
</protein>
<organism evidence="18 19">
    <name type="scientific">Pogonophryne albipinna</name>
    <dbReference type="NCBI Taxonomy" id="1090488"/>
    <lineage>
        <taxon>Eukaryota</taxon>
        <taxon>Metazoa</taxon>
        <taxon>Chordata</taxon>
        <taxon>Craniata</taxon>
        <taxon>Vertebrata</taxon>
        <taxon>Euteleostomi</taxon>
        <taxon>Actinopterygii</taxon>
        <taxon>Neopterygii</taxon>
        <taxon>Teleostei</taxon>
        <taxon>Neoteleostei</taxon>
        <taxon>Acanthomorphata</taxon>
        <taxon>Eupercaria</taxon>
        <taxon>Perciformes</taxon>
        <taxon>Notothenioidei</taxon>
        <taxon>Pogonophryne</taxon>
    </lineage>
</organism>
<feature type="domain" description="Sushi" evidence="17">
    <location>
        <begin position="807"/>
        <end position="862"/>
    </location>
</feature>
<dbReference type="PROSITE" id="PS00010">
    <property type="entry name" value="ASX_HYDROXYL"/>
    <property type="match status" value="5"/>
</dbReference>
<gene>
    <name evidence="18" type="ORF">JOQ06_011264</name>
</gene>